<feature type="transmembrane region" description="Helical" evidence="13">
    <location>
        <begin position="398"/>
        <end position="419"/>
    </location>
</feature>
<comment type="subcellular location">
    <subcellularLocation>
        <location evidence="2">Cell membrane</location>
        <topology evidence="2">Multi-pass membrane protein</topology>
    </subcellularLocation>
</comment>
<evidence type="ECO:0000256" key="6">
    <source>
        <dbReference type="ARBA" id="ARBA00022449"/>
    </source>
</evidence>
<dbReference type="STRING" id="140314.SAMN04488076_12217"/>
<dbReference type="GO" id="GO:0005886">
    <property type="term" value="C:plasma membrane"/>
    <property type="evidence" value="ECO:0007669"/>
    <property type="project" value="UniProtKB-SubCell"/>
</dbReference>
<evidence type="ECO:0000256" key="11">
    <source>
        <dbReference type="ARBA" id="ARBA00023136"/>
    </source>
</evidence>
<evidence type="ECO:0000256" key="5">
    <source>
        <dbReference type="ARBA" id="ARBA00022448"/>
    </source>
</evidence>
<dbReference type="NCBIfam" id="TIGR00797">
    <property type="entry name" value="matE"/>
    <property type="match status" value="1"/>
</dbReference>
<keyword evidence="15" id="KW-1185">Reference proteome</keyword>
<evidence type="ECO:0000313" key="14">
    <source>
        <dbReference type="EMBL" id="CZQ88514.1"/>
    </source>
</evidence>
<dbReference type="InterPro" id="IPR048279">
    <property type="entry name" value="MdtK-like"/>
</dbReference>
<name>A0A143YF84_9LACT</name>
<dbReference type="CDD" id="cd13137">
    <property type="entry name" value="MATE_NorM_like"/>
    <property type="match status" value="1"/>
</dbReference>
<dbReference type="Pfam" id="PF01554">
    <property type="entry name" value="MatE"/>
    <property type="match status" value="2"/>
</dbReference>
<protein>
    <recommendedName>
        <fullName evidence="4">Probable multidrug resistance protein NorM</fullName>
    </recommendedName>
    <alternativeName>
        <fullName evidence="12">Multidrug-efflux transporter</fullName>
    </alternativeName>
</protein>
<feature type="transmembrane region" description="Helical" evidence="13">
    <location>
        <begin position="263"/>
        <end position="287"/>
    </location>
</feature>
<gene>
    <name evidence="14" type="ORF">Tpal_1003</name>
</gene>
<organism evidence="14 15">
    <name type="scientific">Trichococcus palustris</name>
    <dbReference type="NCBI Taxonomy" id="140314"/>
    <lineage>
        <taxon>Bacteria</taxon>
        <taxon>Bacillati</taxon>
        <taxon>Bacillota</taxon>
        <taxon>Bacilli</taxon>
        <taxon>Lactobacillales</taxon>
        <taxon>Carnobacteriaceae</taxon>
        <taxon>Trichococcus</taxon>
    </lineage>
</organism>
<sequence length="460" mass="49497">MGEEKQTDIKKPKSPINKDIMNIAWPVLIELVLSSLFGMINMMMLGNIPDHAYAAAAVSAVGVTNQPLFLGLSVVQALNVGGTALIARYFGSGKHDRMENVMKHVMIVSMILSVPLAALAFIYSDQIMAFMGAMPDTIAVGRGYFRIICISYLFQSFNFSITGSLRGIGETQIPMGVNLRANFLNVVGNALLIYGLFGIPELGIVGAATSTIIANAVASLLLVRYLRSGKSKLNFSFKHKFQFSLKTMKNLARIGFPSAMEQLVLRAGLILFIQIVSGLGTVVFAAHNIGMNILSLSFTLGQAFGIAASSLVGRSLGADDADLAEKYATNTSRIGTVFGTLLGIGFFFGAEFIVSLYSNDPEIIRNGAIALRVAAITQPFQSHQLIVAGSLRGAGDTVFPLISTFVGILLIRVLAATFFVNVLGLGLLGAWLAVMLDQVIRWLLIAMRFKSGKWKKVRIA</sequence>
<keyword evidence="10" id="KW-0406">Ion transport</keyword>
<dbReference type="PANTHER" id="PTHR43298">
    <property type="entry name" value="MULTIDRUG RESISTANCE PROTEIN NORM-RELATED"/>
    <property type="match status" value="1"/>
</dbReference>
<comment type="function">
    <text evidence="1">Multidrug efflux pump.</text>
</comment>
<dbReference type="Proteomes" id="UP000242754">
    <property type="component" value="Unassembled WGS sequence"/>
</dbReference>
<proteinExistence type="inferred from homology"/>
<dbReference type="EMBL" id="FJNE01000003">
    <property type="protein sequence ID" value="CZQ88514.1"/>
    <property type="molecule type" value="Genomic_DNA"/>
</dbReference>
<evidence type="ECO:0000256" key="2">
    <source>
        <dbReference type="ARBA" id="ARBA00004651"/>
    </source>
</evidence>
<dbReference type="AlphaFoldDB" id="A0A143YF84"/>
<dbReference type="RefSeq" id="WP_087032176.1">
    <property type="nucleotide sequence ID" value="NZ_FJNE01000003.1"/>
</dbReference>
<keyword evidence="9 13" id="KW-1133">Transmembrane helix</keyword>
<dbReference type="GO" id="GO:0042910">
    <property type="term" value="F:xenobiotic transmembrane transporter activity"/>
    <property type="evidence" value="ECO:0007669"/>
    <property type="project" value="InterPro"/>
</dbReference>
<dbReference type="OrthoDB" id="9806302at2"/>
<dbReference type="GO" id="GO:0006811">
    <property type="term" value="P:monoatomic ion transport"/>
    <property type="evidence" value="ECO:0007669"/>
    <property type="project" value="UniProtKB-KW"/>
</dbReference>
<keyword evidence="11 13" id="KW-0472">Membrane</keyword>
<evidence type="ECO:0000256" key="12">
    <source>
        <dbReference type="ARBA" id="ARBA00031636"/>
    </source>
</evidence>
<reference evidence="14 15" key="1">
    <citation type="submission" date="2016-02" db="EMBL/GenBank/DDBJ databases">
        <authorList>
            <person name="Wen L."/>
            <person name="He K."/>
            <person name="Yang H."/>
        </authorList>
    </citation>
    <scope>NUCLEOTIDE SEQUENCE [LARGE SCALE GENOMIC DNA]</scope>
    <source>
        <strain evidence="14">Trichococcus palustris</strain>
    </source>
</reference>
<keyword evidence="8 13" id="KW-0812">Transmembrane</keyword>
<evidence type="ECO:0000256" key="4">
    <source>
        <dbReference type="ARBA" id="ARBA00020268"/>
    </source>
</evidence>
<feature type="transmembrane region" description="Helical" evidence="13">
    <location>
        <begin position="203"/>
        <end position="223"/>
    </location>
</feature>
<feature type="transmembrane region" description="Helical" evidence="13">
    <location>
        <begin position="177"/>
        <end position="197"/>
    </location>
</feature>
<keyword evidence="6" id="KW-0050">Antiport</keyword>
<accession>A0A143YF84</accession>
<evidence type="ECO:0000256" key="1">
    <source>
        <dbReference type="ARBA" id="ARBA00003408"/>
    </source>
</evidence>
<dbReference type="GO" id="GO:0015297">
    <property type="term" value="F:antiporter activity"/>
    <property type="evidence" value="ECO:0007669"/>
    <property type="project" value="UniProtKB-KW"/>
</dbReference>
<dbReference type="PANTHER" id="PTHR43298:SF2">
    <property type="entry name" value="FMN_FAD EXPORTER YEEO-RELATED"/>
    <property type="match status" value="1"/>
</dbReference>
<feature type="transmembrane region" description="Helical" evidence="13">
    <location>
        <begin position="20"/>
        <end position="40"/>
    </location>
</feature>
<evidence type="ECO:0000256" key="8">
    <source>
        <dbReference type="ARBA" id="ARBA00022692"/>
    </source>
</evidence>
<evidence type="ECO:0000256" key="9">
    <source>
        <dbReference type="ARBA" id="ARBA00022989"/>
    </source>
</evidence>
<comment type="similarity">
    <text evidence="3">Belongs to the multi antimicrobial extrusion (MATE) (TC 2.A.66.1) family.</text>
</comment>
<evidence type="ECO:0000256" key="13">
    <source>
        <dbReference type="SAM" id="Phobius"/>
    </source>
</evidence>
<feature type="transmembrane region" description="Helical" evidence="13">
    <location>
        <begin position="68"/>
        <end position="90"/>
    </location>
</feature>
<evidence type="ECO:0000313" key="15">
    <source>
        <dbReference type="Proteomes" id="UP000242754"/>
    </source>
</evidence>
<dbReference type="InterPro" id="IPR050222">
    <property type="entry name" value="MATE_MdtK"/>
</dbReference>
<evidence type="ECO:0000256" key="10">
    <source>
        <dbReference type="ARBA" id="ARBA00023065"/>
    </source>
</evidence>
<dbReference type="PIRSF" id="PIRSF006603">
    <property type="entry name" value="DinF"/>
    <property type="match status" value="1"/>
</dbReference>
<keyword evidence="5" id="KW-0813">Transport</keyword>
<feature type="transmembrane region" description="Helical" evidence="13">
    <location>
        <begin position="143"/>
        <end position="165"/>
    </location>
</feature>
<feature type="transmembrane region" description="Helical" evidence="13">
    <location>
        <begin position="102"/>
        <end position="123"/>
    </location>
</feature>
<keyword evidence="7" id="KW-1003">Cell membrane</keyword>
<evidence type="ECO:0000256" key="3">
    <source>
        <dbReference type="ARBA" id="ARBA00010199"/>
    </source>
</evidence>
<evidence type="ECO:0000256" key="7">
    <source>
        <dbReference type="ARBA" id="ARBA00022475"/>
    </source>
</evidence>
<dbReference type="InterPro" id="IPR002528">
    <property type="entry name" value="MATE_fam"/>
</dbReference>
<feature type="transmembrane region" description="Helical" evidence="13">
    <location>
        <begin position="334"/>
        <end position="357"/>
    </location>
</feature>
<feature type="transmembrane region" description="Helical" evidence="13">
    <location>
        <begin position="425"/>
        <end position="446"/>
    </location>
</feature>